<reference evidence="1 2" key="1">
    <citation type="submission" date="2014-04" db="EMBL/GenBank/DDBJ databases">
        <title>Evolutionary Origins and Diversification of the Mycorrhizal Mutualists.</title>
        <authorList>
            <consortium name="DOE Joint Genome Institute"/>
            <consortium name="Mycorrhizal Genomics Consortium"/>
            <person name="Kohler A."/>
            <person name="Kuo A."/>
            <person name="Nagy L.G."/>
            <person name="Floudas D."/>
            <person name="Copeland A."/>
            <person name="Barry K.W."/>
            <person name="Cichocki N."/>
            <person name="Veneault-Fourrey C."/>
            <person name="LaButti K."/>
            <person name="Lindquist E.A."/>
            <person name="Lipzen A."/>
            <person name="Lundell T."/>
            <person name="Morin E."/>
            <person name="Murat C."/>
            <person name="Riley R."/>
            <person name="Ohm R."/>
            <person name="Sun H."/>
            <person name="Tunlid A."/>
            <person name="Henrissat B."/>
            <person name="Grigoriev I.V."/>
            <person name="Hibbett D.S."/>
            <person name="Martin F."/>
        </authorList>
    </citation>
    <scope>NUCLEOTIDE SEQUENCE [LARGE SCALE GENOMIC DNA]</scope>
    <source>
        <strain evidence="1 2">FD-317 M1</strain>
    </source>
</reference>
<keyword evidence="2" id="KW-1185">Reference proteome</keyword>
<dbReference type="EMBL" id="KN834786">
    <property type="protein sequence ID" value="KIK58167.1"/>
    <property type="molecule type" value="Genomic_DNA"/>
</dbReference>
<dbReference type="AlphaFoldDB" id="A0A0D0CIM5"/>
<accession>A0A0D0CIM5</accession>
<dbReference type="InterPro" id="IPR032675">
    <property type="entry name" value="LRR_dom_sf"/>
</dbReference>
<protein>
    <submittedName>
        <fullName evidence="1">Unplaced genomic scaffold GYMLUscaffold_38, whole genome shotgun sequence</fullName>
    </submittedName>
</protein>
<dbReference type="OrthoDB" id="2986625at2759"/>
<dbReference type="Proteomes" id="UP000053593">
    <property type="component" value="Unassembled WGS sequence"/>
</dbReference>
<sequence>MSGPLSLPTEILQEIGSMVGKDLRKLRAVNRRLQLALEPLYFQGMKIHPGKSGSQLKALINESTRAAAYVQHLEISREGYGTEPEDVALYLEPALCKFKTLRSLKWHISFQSIRPLENMVNHCVVECLGPLQSLKALEIVASANLNSSYAASDLALGGFRNLEEFSIRISSHSPSLLTDIVQEVISANTSHLTTLGLVAEAPSSIDLEQVLPVSMPLLRLRHLSLKWYDISGMQSMLPHLQSLQSLKLLNNSPGSSADIWVTLLAAKLWIPNLEVSKVDSSLLEYLASFSTLEHILIDSDEDSTESYEQHVQKLLADVLPKHSSSSIILRHAQWAFLWPLVCGKLVDLNRCTELTVDIPLSDIKYRGGDILASLLDYTDELPRLQCLTLKISDIPIGTDATLNAKIRVLSTITHVRTAQKSTKSASQCSGYIIQIQCAKLHFNQILEYYNTMPINPLYIVGGTVITVALTPVAGPAVLGLAGFTKAGVAAGFTNSVLGAASLGAGIQATIGNVAAGSLFAGAMSAGATGTIPVIGHVISAGIGAGAGAIVGATRSANESPM</sequence>
<evidence type="ECO:0000313" key="1">
    <source>
        <dbReference type="EMBL" id="KIK58167.1"/>
    </source>
</evidence>
<evidence type="ECO:0000313" key="2">
    <source>
        <dbReference type="Proteomes" id="UP000053593"/>
    </source>
</evidence>
<proteinExistence type="predicted"/>
<dbReference type="HOGENOM" id="CLU_485756_0_0_1"/>
<gene>
    <name evidence="1" type="ORF">GYMLUDRAFT_246206</name>
</gene>
<name>A0A0D0CIM5_9AGAR</name>
<dbReference type="SUPFAM" id="SSF52047">
    <property type="entry name" value="RNI-like"/>
    <property type="match status" value="1"/>
</dbReference>
<organism evidence="1 2">
    <name type="scientific">Collybiopsis luxurians FD-317 M1</name>
    <dbReference type="NCBI Taxonomy" id="944289"/>
    <lineage>
        <taxon>Eukaryota</taxon>
        <taxon>Fungi</taxon>
        <taxon>Dikarya</taxon>
        <taxon>Basidiomycota</taxon>
        <taxon>Agaricomycotina</taxon>
        <taxon>Agaricomycetes</taxon>
        <taxon>Agaricomycetidae</taxon>
        <taxon>Agaricales</taxon>
        <taxon>Marasmiineae</taxon>
        <taxon>Omphalotaceae</taxon>
        <taxon>Collybiopsis</taxon>
        <taxon>Collybiopsis luxurians</taxon>
    </lineage>
</organism>
<dbReference type="Gene3D" id="3.80.10.10">
    <property type="entry name" value="Ribonuclease Inhibitor"/>
    <property type="match status" value="1"/>
</dbReference>